<accession>A0A0M3IID4</accession>
<keyword evidence="1" id="KW-1185">Reference proteome</keyword>
<protein>
    <submittedName>
        <fullName evidence="2">Secreted protein</fullName>
    </submittedName>
</protein>
<dbReference type="Proteomes" id="UP000036681">
    <property type="component" value="Unplaced"/>
</dbReference>
<dbReference type="AlphaFoldDB" id="A0A0M3IID4"/>
<proteinExistence type="predicted"/>
<evidence type="ECO:0000313" key="2">
    <source>
        <dbReference type="WBParaSite" id="ALUE_0001829701-mRNA-1"/>
    </source>
</evidence>
<dbReference type="WBParaSite" id="ALUE_0001829701-mRNA-1">
    <property type="protein sequence ID" value="ALUE_0001829701-mRNA-1"/>
    <property type="gene ID" value="ALUE_0001829701"/>
</dbReference>
<name>A0A0M3IID4_ASCLU</name>
<sequence length="66" mass="7173">MANACGVICWGKLSMQISALGLETDGVVKICFLRKSGGGLMVLNSREHSAQVRSFNFCHVSRQRSS</sequence>
<evidence type="ECO:0000313" key="1">
    <source>
        <dbReference type="Proteomes" id="UP000036681"/>
    </source>
</evidence>
<organism evidence="1 2">
    <name type="scientific">Ascaris lumbricoides</name>
    <name type="common">Giant roundworm</name>
    <dbReference type="NCBI Taxonomy" id="6252"/>
    <lineage>
        <taxon>Eukaryota</taxon>
        <taxon>Metazoa</taxon>
        <taxon>Ecdysozoa</taxon>
        <taxon>Nematoda</taxon>
        <taxon>Chromadorea</taxon>
        <taxon>Rhabditida</taxon>
        <taxon>Spirurina</taxon>
        <taxon>Ascaridomorpha</taxon>
        <taxon>Ascaridoidea</taxon>
        <taxon>Ascarididae</taxon>
        <taxon>Ascaris</taxon>
    </lineage>
</organism>
<reference evidence="2" key="1">
    <citation type="submission" date="2017-02" db="UniProtKB">
        <authorList>
            <consortium name="WormBaseParasite"/>
        </authorList>
    </citation>
    <scope>IDENTIFICATION</scope>
</reference>